<feature type="domain" description="Disease resistance R13L4/SHOC-2-like LRR" evidence="11">
    <location>
        <begin position="554"/>
        <end position="643"/>
    </location>
</feature>
<name>A0A8B8ZKP1_PHODC</name>
<proteinExistence type="inferred from homology"/>
<evidence type="ECO:0000313" key="14">
    <source>
        <dbReference type="RefSeq" id="XP_038973877.1"/>
    </source>
</evidence>
<dbReference type="GO" id="GO:0042742">
    <property type="term" value="P:defense response to bacterium"/>
    <property type="evidence" value="ECO:0007669"/>
    <property type="project" value="UniProtKB-ARBA"/>
</dbReference>
<keyword evidence="3" id="KW-0677">Repeat</keyword>
<evidence type="ECO:0000256" key="2">
    <source>
        <dbReference type="ARBA" id="ARBA00022614"/>
    </source>
</evidence>
<evidence type="ECO:0000256" key="4">
    <source>
        <dbReference type="ARBA" id="ARBA00022741"/>
    </source>
</evidence>
<feature type="domain" description="Disease resistance protein winged helix" evidence="10">
    <location>
        <begin position="455"/>
        <end position="520"/>
    </location>
</feature>
<evidence type="ECO:0000256" key="7">
    <source>
        <dbReference type="SAM" id="MobiDB-lite"/>
    </source>
</evidence>
<keyword evidence="5" id="KW-0611">Plant defense</keyword>
<dbReference type="RefSeq" id="XP_038973877.1">
    <property type="nucleotide sequence ID" value="XM_039117949.1"/>
</dbReference>
<dbReference type="Gene3D" id="1.20.5.4130">
    <property type="match status" value="1"/>
</dbReference>
<dbReference type="InterPro" id="IPR055414">
    <property type="entry name" value="LRR_R13L4/SHOC2-like"/>
</dbReference>
<dbReference type="PANTHER" id="PTHR36766">
    <property type="entry name" value="PLANT BROAD-SPECTRUM MILDEW RESISTANCE PROTEIN RPW8"/>
    <property type="match status" value="1"/>
</dbReference>
<dbReference type="SUPFAM" id="SSF52058">
    <property type="entry name" value="L domain-like"/>
    <property type="match status" value="2"/>
</dbReference>
<keyword evidence="4" id="KW-0547">Nucleotide-binding</keyword>
<accession>A0A8B8ZKP1</accession>
<evidence type="ECO:0000259" key="11">
    <source>
        <dbReference type="Pfam" id="PF23598"/>
    </source>
</evidence>
<evidence type="ECO:0000256" key="6">
    <source>
        <dbReference type="ARBA" id="ARBA00022840"/>
    </source>
</evidence>
<dbReference type="Gene3D" id="3.80.10.10">
    <property type="entry name" value="Ribonuclease Inhibitor"/>
    <property type="match status" value="3"/>
</dbReference>
<dbReference type="InterPro" id="IPR027417">
    <property type="entry name" value="P-loop_NTPase"/>
</dbReference>
<dbReference type="AlphaFoldDB" id="A0A8B8ZKP1"/>
<evidence type="ECO:0000259" key="10">
    <source>
        <dbReference type="Pfam" id="PF23559"/>
    </source>
</evidence>
<dbReference type="Proteomes" id="UP000228380">
    <property type="component" value="Unplaced"/>
</dbReference>
<evidence type="ECO:0000259" key="8">
    <source>
        <dbReference type="Pfam" id="PF00931"/>
    </source>
</evidence>
<dbReference type="Pfam" id="PF25019">
    <property type="entry name" value="LRR_R13L1-DRL21"/>
    <property type="match status" value="1"/>
</dbReference>
<evidence type="ECO:0000259" key="9">
    <source>
        <dbReference type="Pfam" id="PF18052"/>
    </source>
</evidence>
<keyword evidence="13" id="KW-1185">Reference proteome</keyword>
<dbReference type="SMART" id="SM00369">
    <property type="entry name" value="LRR_TYP"/>
    <property type="match status" value="3"/>
</dbReference>
<dbReference type="GO" id="GO:0002758">
    <property type="term" value="P:innate immune response-activating signaling pathway"/>
    <property type="evidence" value="ECO:0007669"/>
    <property type="project" value="UniProtKB-ARBA"/>
</dbReference>
<keyword evidence="2" id="KW-0433">Leucine-rich repeat</keyword>
<feature type="region of interest" description="Disordered" evidence="7">
    <location>
        <begin position="916"/>
        <end position="935"/>
    </location>
</feature>
<dbReference type="KEGG" id="pda:120105454"/>
<dbReference type="GO" id="GO:0043531">
    <property type="term" value="F:ADP binding"/>
    <property type="evidence" value="ECO:0007669"/>
    <property type="project" value="InterPro"/>
</dbReference>
<dbReference type="GO" id="GO:0009626">
    <property type="term" value="P:plant-type hypersensitive response"/>
    <property type="evidence" value="ECO:0007669"/>
    <property type="project" value="UniProtKB-ARBA"/>
</dbReference>
<dbReference type="Gene3D" id="1.10.10.10">
    <property type="entry name" value="Winged helix-like DNA-binding domain superfamily/Winged helix DNA-binding domain"/>
    <property type="match status" value="1"/>
</dbReference>
<dbReference type="PRINTS" id="PR00364">
    <property type="entry name" value="DISEASERSIST"/>
</dbReference>
<dbReference type="Pfam" id="PF23559">
    <property type="entry name" value="WHD_DRP"/>
    <property type="match status" value="1"/>
</dbReference>
<dbReference type="Gene3D" id="3.40.50.300">
    <property type="entry name" value="P-loop containing nucleotide triphosphate hydrolases"/>
    <property type="match status" value="1"/>
</dbReference>
<sequence>MEALLSAGGYIASAVLDNLVGQVSSDAIQQFGRHSGLQDDLRRLRTTLLRTRFILKSAEKRCTKDDNLFQILQELKDAAYDAEDLLDEFGYQVLQKKAESQENQRGNFLSSSLTLAKNVFNRDGDAVAKVREVMGRLDSIGDDMEKVIRLLDLDNEGKKYQRSTRRETSSFLTEPEVFGREKEKEQVIKLLLKSRDTTKPGDDLVRVCSKRQKKDSISILPVVGIGGIGKTTLAQQIYNDPKLNDYFEPKIWVCVSDNFDGKRLTKEIIESVTRERLSDHQNLNCLQEILKEKIMSKRFMLVLDDIWNDDHNEWDCLCAPLRFGLQGSKILVTTRSQKVAEMMGTMEPVFLQGLANDAYWELFSIHAFGSQNPKEHPELEALGKKIVDRLKGSPLAAKTLGGLLNLDLDERRWRTIMDSKIWELKQREDGIMPVLQLSYQYLPGYLKQCVAYCSIFPKDYAYTKDELVQVWMAQGFIVPQENVRIEEVGSEYFHDLLGRSFFQHSRKDVYVMHDLIHDLVQSISVDEHLRIEDGKRQEIPSRLRHLSIYTENLEPSTLMDFANYKNLRTLVFGDLYDANFDSMLDCLFTVSTKIRVLKLRNCGIKELPESIGNLKHLRYLDISINNIQRLPESLCNLYNLQVLNIFYCPIGNFPTRMTNLVKLRHLEVREETKCELADIRKLMSLQELPVFKVVKQRGHKIEELKDMIQLRGRICIKNLESIESEKEASQAKLNNKQYLDELALLWDIDRGSSSGNDDEVLEGLKPHSNLRRLEIKNYGGARFPSWLEPQSLKYLKAICLENIQSCMQLPSLGQLPFLEILRIKNMHAVKQVGHEFYGSPEVKGFLLLEKLEISDMPEWEEWVSADGIQVFPRLLKLDIQNCPKLRGLACLPPSLRELSLENVGINMLPESWDGDHSFTDKSSMTQRSRSSSRTSSISNMRICQCPNLVNLEQWLLSHHLPAIRVLSIIDCQKVVRLPIKRFKDFLSLEDLTIMDCPLLPSPVQLILPSSLRGLALDSCGHLDESLPGCLHNLTSLTWLKLNRCPHITSLPGEVLGRMIALRVLIIRDCGELRSLGDLRALRSLGYLNIRRCPRLTVLANEEEQGEGSARLLFLRIDDTALVKVLFSTITPPSLEMLEIIDSTELILFAGEEQLWLQGLKSLRHLCLVNCNNLQSLPTELHSLSNLEYLEIANCPEIRSLPEKGLPSSLEALDFDNCHPVLTEQLQRHRKMMKKSHKSLVTCARNISWCKLMAVTLFYSASGRKWIDS</sequence>
<dbReference type="FunFam" id="1.10.10.10:FF:000322">
    <property type="entry name" value="Probable disease resistance protein At1g63360"/>
    <property type="match status" value="1"/>
</dbReference>
<dbReference type="InterPro" id="IPR058922">
    <property type="entry name" value="WHD_DRP"/>
</dbReference>
<dbReference type="GO" id="GO:0005524">
    <property type="term" value="F:ATP binding"/>
    <property type="evidence" value="ECO:0007669"/>
    <property type="project" value="UniProtKB-KW"/>
</dbReference>
<dbReference type="OrthoDB" id="771937at2759"/>
<dbReference type="FunFam" id="3.40.50.300:FF:001091">
    <property type="entry name" value="Probable disease resistance protein At1g61300"/>
    <property type="match status" value="1"/>
</dbReference>
<dbReference type="PANTHER" id="PTHR36766:SF40">
    <property type="entry name" value="DISEASE RESISTANCE PROTEIN RGA3"/>
    <property type="match status" value="1"/>
</dbReference>
<dbReference type="Pfam" id="PF23598">
    <property type="entry name" value="LRR_14"/>
    <property type="match status" value="1"/>
</dbReference>
<dbReference type="InterPro" id="IPR056789">
    <property type="entry name" value="LRR_R13L1-DRL21"/>
</dbReference>
<dbReference type="InterPro" id="IPR001611">
    <property type="entry name" value="Leu-rich_rpt"/>
</dbReference>
<feature type="domain" description="R13L1/DRL21-like LRR repeat region" evidence="12">
    <location>
        <begin position="701"/>
        <end position="826"/>
    </location>
</feature>
<dbReference type="Pfam" id="PF18052">
    <property type="entry name" value="Rx_N"/>
    <property type="match status" value="1"/>
</dbReference>
<comment type="similarity">
    <text evidence="1">Belongs to the disease resistance NB-LRR family.</text>
</comment>
<evidence type="ECO:0000313" key="13">
    <source>
        <dbReference type="Proteomes" id="UP000228380"/>
    </source>
</evidence>
<dbReference type="PROSITE" id="PS51450">
    <property type="entry name" value="LRR"/>
    <property type="match status" value="1"/>
</dbReference>
<protein>
    <submittedName>
        <fullName evidence="14">Disease resistance protein RGA2-like</fullName>
    </submittedName>
</protein>
<evidence type="ECO:0000256" key="3">
    <source>
        <dbReference type="ARBA" id="ARBA00022737"/>
    </source>
</evidence>
<evidence type="ECO:0000256" key="5">
    <source>
        <dbReference type="ARBA" id="ARBA00022821"/>
    </source>
</evidence>
<dbReference type="InterPro" id="IPR032675">
    <property type="entry name" value="LRR_dom_sf"/>
</dbReference>
<feature type="compositionally biased region" description="Low complexity" evidence="7">
    <location>
        <begin position="922"/>
        <end position="935"/>
    </location>
</feature>
<feature type="domain" description="NB-ARC" evidence="8">
    <location>
        <begin position="206"/>
        <end position="368"/>
    </location>
</feature>
<reference evidence="14" key="1">
    <citation type="submission" date="2025-08" db="UniProtKB">
        <authorList>
            <consortium name="RefSeq"/>
        </authorList>
    </citation>
    <scope>IDENTIFICATION</scope>
    <source>
        <tissue evidence="14">Young leaves</tissue>
    </source>
</reference>
<evidence type="ECO:0000259" key="12">
    <source>
        <dbReference type="Pfam" id="PF25019"/>
    </source>
</evidence>
<feature type="domain" description="Disease resistance N-terminal" evidence="9">
    <location>
        <begin position="16"/>
        <end position="102"/>
    </location>
</feature>
<dbReference type="Pfam" id="PF00931">
    <property type="entry name" value="NB-ARC"/>
    <property type="match status" value="1"/>
</dbReference>
<gene>
    <name evidence="14" type="primary">LOC120105454</name>
</gene>
<organism evidence="13 14">
    <name type="scientific">Phoenix dactylifera</name>
    <name type="common">Date palm</name>
    <dbReference type="NCBI Taxonomy" id="42345"/>
    <lineage>
        <taxon>Eukaryota</taxon>
        <taxon>Viridiplantae</taxon>
        <taxon>Streptophyta</taxon>
        <taxon>Embryophyta</taxon>
        <taxon>Tracheophyta</taxon>
        <taxon>Spermatophyta</taxon>
        <taxon>Magnoliopsida</taxon>
        <taxon>Liliopsida</taxon>
        <taxon>Arecaceae</taxon>
        <taxon>Coryphoideae</taxon>
        <taxon>Phoeniceae</taxon>
        <taxon>Phoenix</taxon>
    </lineage>
</organism>
<dbReference type="InterPro" id="IPR042197">
    <property type="entry name" value="Apaf_helical"/>
</dbReference>
<dbReference type="InterPro" id="IPR036388">
    <property type="entry name" value="WH-like_DNA-bd_sf"/>
</dbReference>
<evidence type="ECO:0000256" key="1">
    <source>
        <dbReference type="ARBA" id="ARBA00008894"/>
    </source>
</evidence>
<dbReference type="InterPro" id="IPR003591">
    <property type="entry name" value="Leu-rich_rpt_typical-subtyp"/>
</dbReference>
<dbReference type="InterPro" id="IPR041118">
    <property type="entry name" value="Rx_N"/>
</dbReference>
<dbReference type="InterPro" id="IPR002182">
    <property type="entry name" value="NB-ARC"/>
</dbReference>
<dbReference type="GeneID" id="120105454"/>
<keyword evidence="6" id="KW-0067">ATP-binding</keyword>
<dbReference type="SUPFAM" id="SSF52540">
    <property type="entry name" value="P-loop containing nucleoside triphosphate hydrolases"/>
    <property type="match status" value="1"/>
</dbReference>
<dbReference type="Gene3D" id="1.10.8.430">
    <property type="entry name" value="Helical domain of apoptotic protease-activating factors"/>
    <property type="match status" value="1"/>
</dbReference>